<comment type="similarity">
    <text evidence="1">Belongs to the carbohydrate kinase PfkB family.</text>
</comment>
<dbReference type="InterPro" id="IPR011611">
    <property type="entry name" value="PfkB_dom"/>
</dbReference>
<keyword evidence="2" id="KW-0808">Transferase</keyword>
<keyword evidence="6" id="KW-1185">Reference proteome</keyword>
<dbReference type="PANTHER" id="PTHR43085">
    <property type="entry name" value="HEXOKINASE FAMILY MEMBER"/>
    <property type="match status" value="1"/>
</dbReference>
<gene>
    <name evidence="5" type="primary">scrK</name>
    <name evidence="5" type="ORF">SALLE_v1c11140</name>
</gene>
<evidence type="ECO:0000313" key="6">
    <source>
        <dbReference type="Proteomes" id="UP000254792"/>
    </source>
</evidence>
<name>A0A345Z5A5_9MOLU</name>
<reference evidence="5 6" key="1">
    <citation type="submission" date="2018-07" db="EMBL/GenBank/DDBJ databases">
        <title>Complete genome sequence of Spiroplasma alleghenense PLHS-1 (ATCC 51752).</title>
        <authorList>
            <person name="Chou L."/>
            <person name="Lee T.-Y."/>
            <person name="Tsai Y.-M."/>
            <person name="Kuo C.-H."/>
        </authorList>
    </citation>
    <scope>NUCLEOTIDE SEQUENCE [LARGE SCALE GENOMIC DNA]</scope>
    <source>
        <strain evidence="5 6">PLHS-1</strain>
    </source>
</reference>
<organism evidence="5 6">
    <name type="scientific">Spiroplasma alleghenense</name>
    <dbReference type="NCBI Taxonomy" id="216931"/>
    <lineage>
        <taxon>Bacteria</taxon>
        <taxon>Bacillati</taxon>
        <taxon>Mycoplasmatota</taxon>
        <taxon>Mollicutes</taxon>
        <taxon>Entomoplasmatales</taxon>
        <taxon>Spiroplasmataceae</taxon>
        <taxon>Spiroplasma</taxon>
    </lineage>
</organism>
<evidence type="ECO:0000256" key="3">
    <source>
        <dbReference type="ARBA" id="ARBA00022777"/>
    </source>
</evidence>
<proteinExistence type="inferred from homology"/>
<dbReference type="Gene3D" id="3.40.1190.20">
    <property type="match status" value="1"/>
</dbReference>
<evidence type="ECO:0000259" key="4">
    <source>
        <dbReference type="Pfam" id="PF00294"/>
    </source>
</evidence>
<dbReference type="RefSeq" id="WP_115558668.1">
    <property type="nucleotide sequence ID" value="NZ_CP031376.1"/>
</dbReference>
<dbReference type="GO" id="GO:0016301">
    <property type="term" value="F:kinase activity"/>
    <property type="evidence" value="ECO:0007669"/>
    <property type="project" value="UniProtKB-KW"/>
</dbReference>
<sequence>MANKILCIGEALVDIYQVNDSYKVNPGGAPFNVACSLGRLESEVYFYGAIGDDDYGKIILDNLELHKVENDFVQILNSQKTTQALVSLDKNGERNFEFISGADQYLEPTNFDEKFSKVNLVHFGSATGLMEGELFKAYQNLLKWSLEKNLKISFDPNFRDKLWNGKETEFETKALNFFKVADFVKFSEEELDMLFEGDDLNAKLINANKLNPKALICVTLGEKGTKYIYKNQLKNIESTSVKAVDTTGAGDAFAAMMLNQLNKSQNWEKLDFNEIVRVANQFACQAVKHQGALTFLNHLGE</sequence>
<accession>A0A345Z5A5</accession>
<dbReference type="Proteomes" id="UP000254792">
    <property type="component" value="Chromosome"/>
</dbReference>
<keyword evidence="3 5" id="KW-0418">Kinase</keyword>
<dbReference type="SUPFAM" id="SSF53613">
    <property type="entry name" value="Ribokinase-like"/>
    <property type="match status" value="1"/>
</dbReference>
<dbReference type="KEGG" id="salx:SALLE_v1c11140"/>
<dbReference type="OrthoDB" id="9813569at2"/>
<dbReference type="CDD" id="cd01167">
    <property type="entry name" value="bac_FRK"/>
    <property type="match status" value="1"/>
</dbReference>
<evidence type="ECO:0000256" key="2">
    <source>
        <dbReference type="ARBA" id="ARBA00022679"/>
    </source>
</evidence>
<dbReference type="InterPro" id="IPR050306">
    <property type="entry name" value="PfkB_Carbo_kinase"/>
</dbReference>
<dbReference type="AlphaFoldDB" id="A0A345Z5A5"/>
<feature type="domain" description="Carbohydrate kinase PfkB" evidence="4">
    <location>
        <begin position="3"/>
        <end position="294"/>
    </location>
</feature>
<dbReference type="Pfam" id="PF00294">
    <property type="entry name" value="PfkB"/>
    <property type="match status" value="1"/>
</dbReference>
<protein>
    <submittedName>
        <fullName evidence="5">Fructokinase</fullName>
    </submittedName>
</protein>
<dbReference type="EMBL" id="CP031376">
    <property type="protein sequence ID" value="AXK51784.1"/>
    <property type="molecule type" value="Genomic_DNA"/>
</dbReference>
<dbReference type="PANTHER" id="PTHR43085:SF54">
    <property type="entry name" value="PUTATIVE-RELATED"/>
    <property type="match status" value="1"/>
</dbReference>
<dbReference type="InterPro" id="IPR029056">
    <property type="entry name" value="Ribokinase-like"/>
</dbReference>
<evidence type="ECO:0000256" key="1">
    <source>
        <dbReference type="ARBA" id="ARBA00010688"/>
    </source>
</evidence>
<evidence type="ECO:0000313" key="5">
    <source>
        <dbReference type="EMBL" id="AXK51784.1"/>
    </source>
</evidence>